<accession>A0ABT0GB54</accession>
<evidence type="ECO:0000313" key="1">
    <source>
        <dbReference type="EMBL" id="MCK2221846.1"/>
    </source>
</evidence>
<dbReference type="Gene3D" id="3.80.10.10">
    <property type="entry name" value="Ribonuclease Inhibitor"/>
    <property type="match status" value="1"/>
</dbReference>
<dbReference type="SUPFAM" id="SSF52047">
    <property type="entry name" value="RNI-like"/>
    <property type="match status" value="1"/>
</dbReference>
<dbReference type="InterPro" id="IPR047722">
    <property type="entry name" value="STM4015-like"/>
</dbReference>
<gene>
    <name evidence="1" type="ORF">MF672_049775</name>
</gene>
<proteinExistence type="predicted"/>
<comment type="caution">
    <text evidence="1">The sequence shown here is derived from an EMBL/GenBank/DDBJ whole genome shotgun (WGS) entry which is preliminary data.</text>
</comment>
<sequence>MKILLDPAEQPDHYATYREEYAGLPVAEAPWPDDAKEPRPEAGAVAWRLAGNEWDDGPDEIAGSLDWFFEHVDTAQVRALVIGQWEDCYDTGSGSIVERLVREAGRLPALRAVFLGAISPEESEISWIQQSDVTPLLEAFPKLERFEVRGGTGLELRPVRHESLRVLRVETGGLGGAFVRAVGGSDLPALELLELWFGVPHYGGDAGVGDLAGVMSGERLPALRHLRLENGEFQDDVAAALAAAPVVARLETLSLSMGLLGDEGAAALLTGQPLTHLRRLDVDHHYLSTAMMSRLRTALPGVEVVLSAPENRERAWRFVAVSE</sequence>
<organism evidence="1 2">
    <name type="scientific">Actinomadura luzonensis</name>
    <dbReference type="NCBI Taxonomy" id="2805427"/>
    <lineage>
        <taxon>Bacteria</taxon>
        <taxon>Bacillati</taxon>
        <taxon>Actinomycetota</taxon>
        <taxon>Actinomycetes</taxon>
        <taxon>Streptosporangiales</taxon>
        <taxon>Thermomonosporaceae</taxon>
        <taxon>Actinomadura</taxon>
    </lineage>
</organism>
<keyword evidence="2" id="KW-1185">Reference proteome</keyword>
<dbReference type="Proteomes" id="UP001317259">
    <property type="component" value="Unassembled WGS sequence"/>
</dbReference>
<protein>
    <submittedName>
        <fullName evidence="1">STM4015 family protein</fullName>
    </submittedName>
</protein>
<evidence type="ECO:0000313" key="2">
    <source>
        <dbReference type="Proteomes" id="UP001317259"/>
    </source>
</evidence>
<reference evidence="1 2" key="1">
    <citation type="submission" date="2022-04" db="EMBL/GenBank/DDBJ databases">
        <title>Genome draft of Actinomadura sp. ATCC 31491.</title>
        <authorList>
            <person name="Shi X."/>
            <person name="Du Y."/>
        </authorList>
    </citation>
    <scope>NUCLEOTIDE SEQUENCE [LARGE SCALE GENOMIC DNA]</scope>
    <source>
        <strain evidence="1 2">ATCC 31491</strain>
    </source>
</reference>
<dbReference type="NCBIfam" id="NF038076">
    <property type="entry name" value="fam_STM4015"/>
    <property type="match status" value="1"/>
</dbReference>
<name>A0ABT0GB54_9ACTN</name>
<dbReference type="EMBL" id="JAKRKC020000003">
    <property type="protein sequence ID" value="MCK2221846.1"/>
    <property type="molecule type" value="Genomic_DNA"/>
</dbReference>
<dbReference type="RefSeq" id="WP_242373080.1">
    <property type="nucleotide sequence ID" value="NZ_JAKRKC020000003.1"/>
</dbReference>
<dbReference type="InterPro" id="IPR032675">
    <property type="entry name" value="LRR_dom_sf"/>
</dbReference>